<dbReference type="KEGG" id="bsen:DP114_30085"/>
<accession>A0A856MJN0</accession>
<dbReference type="EMBL" id="CP030118">
    <property type="protein sequence ID" value="QDL11585.1"/>
    <property type="molecule type" value="Genomic_DNA"/>
</dbReference>
<reference evidence="1 2" key="1">
    <citation type="submission" date="2018-06" db="EMBL/GenBank/DDBJ databases">
        <title>Comparative genomics of Brasilonema spp. strains.</title>
        <authorList>
            <person name="Alvarenga D.O."/>
            <person name="Fiore M.F."/>
            <person name="Varani A.M."/>
        </authorList>
    </citation>
    <scope>NUCLEOTIDE SEQUENCE [LARGE SCALE GENOMIC DNA]</scope>
    <source>
        <strain evidence="1 2">CENA114</strain>
    </source>
</reference>
<organism evidence="1 2">
    <name type="scientific">Brasilonema sennae CENA114</name>
    <dbReference type="NCBI Taxonomy" id="415709"/>
    <lineage>
        <taxon>Bacteria</taxon>
        <taxon>Bacillati</taxon>
        <taxon>Cyanobacteriota</taxon>
        <taxon>Cyanophyceae</taxon>
        <taxon>Nostocales</taxon>
        <taxon>Scytonemataceae</taxon>
        <taxon>Brasilonema</taxon>
        <taxon>Bromeliae group (in: Brasilonema)</taxon>
    </lineage>
</organism>
<proteinExistence type="predicted"/>
<keyword evidence="2" id="KW-1185">Reference proteome</keyword>
<gene>
    <name evidence="1" type="ORF">DP114_30085</name>
</gene>
<sequence>MDNKKGKGINVSTLRQVWSVVEQTHTNVLLRLNDADLVKQLLGELDRLIVLSGEETSSVSAYLYSRTALIRDLAQARLA</sequence>
<evidence type="ECO:0000313" key="2">
    <source>
        <dbReference type="Proteomes" id="UP000503129"/>
    </source>
</evidence>
<protein>
    <submittedName>
        <fullName evidence="1">Uncharacterized protein</fullName>
    </submittedName>
</protein>
<name>A0A856MJN0_9CYAN</name>
<evidence type="ECO:0000313" key="1">
    <source>
        <dbReference type="EMBL" id="QDL11585.1"/>
    </source>
</evidence>
<dbReference type="Proteomes" id="UP000503129">
    <property type="component" value="Chromosome"/>
</dbReference>
<dbReference type="RefSeq" id="WP_169267335.1">
    <property type="nucleotide sequence ID" value="NZ_CAWOXK010000001.1"/>
</dbReference>
<dbReference type="AlphaFoldDB" id="A0A856MJN0"/>